<dbReference type="SUPFAM" id="SSF53067">
    <property type="entry name" value="Actin-like ATPase domain"/>
    <property type="match status" value="2"/>
</dbReference>
<keyword evidence="2" id="KW-0547">Nucleotide-binding</keyword>
<comment type="caution">
    <text evidence="4">The sequence shown here is derived from an EMBL/GenBank/DDBJ whole genome shotgun (WGS) entry which is preliminary data.</text>
</comment>
<dbReference type="EMBL" id="ATBP01000701">
    <property type="protein sequence ID" value="ETR69230.1"/>
    <property type="molecule type" value="Genomic_DNA"/>
</dbReference>
<evidence type="ECO:0000313" key="5">
    <source>
        <dbReference type="Proteomes" id="UP000189670"/>
    </source>
</evidence>
<dbReference type="PRINTS" id="PR00301">
    <property type="entry name" value="HEATSHOCK70"/>
</dbReference>
<gene>
    <name evidence="4" type="ORF">OMM_04067</name>
</gene>
<name>A0A1V1P338_9BACT</name>
<proteinExistence type="inferred from homology"/>
<dbReference type="PANTHER" id="PTHR42749">
    <property type="entry name" value="CELL SHAPE-DETERMINING PROTEIN MREB"/>
    <property type="match status" value="1"/>
</dbReference>
<evidence type="ECO:0000256" key="1">
    <source>
        <dbReference type="ARBA" id="ARBA00007381"/>
    </source>
</evidence>
<protein>
    <submittedName>
        <fullName evidence="4">DnaK-like protein (Molecular chaperone)</fullName>
    </submittedName>
</protein>
<dbReference type="AlphaFoldDB" id="A0A1V1P338"/>
<dbReference type="PROSITE" id="PS00297">
    <property type="entry name" value="HSP70_1"/>
    <property type="match status" value="1"/>
</dbReference>
<dbReference type="Pfam" id="PF00012">
    <property type="entry name" value="HSP70"/>
    <property type="match status" value="1"/>
</dbReference>
<keyword evidence="3" id="KW-0067">ATP-binding</keyword>
<sequence>MAEAKYIVGIDLGTTNSVVAYCSILKDSSEPSEIKIFSIPQLVDAGSIGESDTLPSFIFHPDENDVPDGALALPWDQGITHAVGEFARNRGAEIPSRLIASTKSWLCHSGVDRNAAILPWDSSDESAKRSPVQATADILHHIRRAWNHQIADNDDTLVLENQEILLTVPASFDAVARDLTVKAAEMAGLKSITLLEEPQAAFYAWLAQQNETWRDQISVGDRILVCDVGGGTTDFSLIQAIETDGELNLERIAVGDHLLVGGDNMDIALAHVVSKKVSESGQKLNAWQMRGLWQSCRQAKEQLYSSTKKRTQPITILGRGTSLIGGTIESRLTRDDLNENIIEGFFLCVTRIQNRFN</sequence>
<organism evidence="4 5">
    <name type="scientific">Candidatus Magnetoglobus multicellularis str. Araruama</name>
    <dbReference type="NCBI Taxonomy" id="890399"/>
    <lineage>
        <taxon>Bacteria</taxon>
        <taxon>Pseudomonadati</taxon>
        <taxon>Thermodesulfobacteriota</taxon>
        <taxon>Desulfobacteria</taxon>
        <taxon>Desulfobacterales</taxon>
        <taxon>Desulfobacteraceae</taxon>
        <taxon>Candidatus Magnetoglobus</taxon>
    </lineage>
</organism>
<dbReference type="InterPro" id="IPR013126">
    <property type="entry name" value="Hsp_70_fam"/>
</dbReference>
<dbReference type="PANTHER" id="PTHR42749:SF1">
    <property type="entry name" value="CELL SHAPE-DETERMINING PROTEIN MREB"/>
    <property type="match status" value="1"/>
</dbReference>
<dbReference type="Gene3D" id="3.30.420.40">
    <property type="match status" value="2"/>
</dbReference>
<evidence type="ECO:0000313" key="4">
    <source>
        <dbReference type="EMBL" id="ETR69230.1"/>
    </source>
</evidence>
<accession>A0A1V1P338</accession>
<dbReference type="InterPro" id="IPR018181">
    <property type="entry name" value="Heat_shock_70_CS"/>
</dbReference>
<dbReference type="CDD" id="cd10170">
    <property type="entry name" value="ASKHA_NBD_HSP70"/>
    <property type="match status" value="1"/>
</dbReference>
<dbReference type="Proteomes" id="UP000189670">
    <property type="component" value="Unassembled WGS sequence"/>
</dbReference>
<evidence type="ECO:0000256" key="2">
    <source>
        <dbReference type="ARBA" id="ARBA00022741"/>
    </source>
</evidence>
<reference evidence="5" key="1">
    <citation type="submission" date="2012-11" db="EMBL/GenBank/DDBJ databases">
        <authorList>
            <person name="Lucero-Rivera Y.E."/>
            <person name="Tovar-Ramirez D."/>
        </authorList>
    </citation>
    <scope>NUCLEOTIDE SEQUENCE [LARGE SCALE GENOMIC DNA]</scope>
    <source>
        <strain evidence="5">Araruama</strain>
    </source>
</reference>
<dbReference type="InterPro" id="IPR043129">
    <property type="entry name" value="ATPase_NBD"/>
</dbReference>
<dbReference type="GO" id="GO:0005524">
    <property type="term" value="F:ATP binding"/>
    <property type="evidence" value="ECO:0007669"/>
    <property type="project" value="UniProtKB-KW"/>
</dbReference>
<dbReference type="GO" id="GO:0140662">
    <property type="term" value="F:ATP-dependent protein folding chaperone"/>
    <property type="evidence" value="ECO:0007669"/>
    <property type="project" value="InterPro"/>
</dbReference>
<comment type="similarity">
    <text evidence="1">Belongs to the heat shock protein 70 family.</text>
</comment>
<evidence type="ECO:0000256" key="3">
    <source>
        <dbReference type="ARBA" id="ARBA00022840"/>
    </source>
</evidence>